<feature type="transmembrane region" description="Helical" evidence="2">
    <location>
        <begin position="331"/>
        <end position="355"/>
    </location>
</feature>
<dbReference type="EMBL" id="JAYKXP010000034">
    <property type="protein sequence ID" value="KAK7041462.1"/>
    <property type="molecule type" value="Genomic_DNA"/>
</dbReference>
<evidence type="ECO:0000256" key="2">
    <source>
        <dbReference type="SAM" id="Phobius"/>
    </source>
</evidence>
<feature type="compositionally biased region" description="Basic and acidic residues" evidence="1">
    <location>
        <begin position="416"/>
        <end position="425"/>
    </location>
</feature>
<keyword evidence="4" id="KW-1185">Reference proteome</keyword>
<keyword evidence="2" id="KW-0812">Transmembrane</keyword>
<name>A0AAW0CP20_9AGAR</name>
<feature type="region of interest" description="Disordered" evidence="1">
    <location>
        <begin position="379"/>
        <end position="445"/>
    </location>
</feature>
<gene>
    <name evidence="3" type="ORF">VNI00_009329</name>
</gene>
<keyword evidence="2" id="KW-1133">Transmembrane helix</keyword>
<evidence type="ECO:0000256" key="1">
    <source>
        <dbReference type="SAM" id="MobiDB-lite"/>
    </source>
</evidence>
<feature type="compositionally biased region" description="Polar residues" evidence="1">
    <location>
        <begin position="379"/>
        <end position="389"/>
    </location>
</feature>
<proteinExistence type="predicted"/>
<dbReference type="Gene3D" id="2.60.120.260">
    <property type="entry name" value="Galactose-binding domain-like"/>
    <property type="match status" value="2"/>
</dbReference>
<accession>A0AAW0CP20</accession>
<organism evidence="3 4">
    <name type="scientific">Paramarasmius palmivorus</name>
    <dbReference type="NCBI Taxonomy" id="297713"/>
    <lineage>
        <taxon>Eukaryota</taxon>
        <taxon>Fungi</taxon>
        <taxon>Dikarya</taxon>
        <taxon>Basidiomycota</taxon>
        <taxon>Agaricomycotina</taxon>
        <taxon>Agaricomycetes</taxon>
        <taxon>Agaricomycetidae</taxon>
        <taxon>Agaricales</taxon>
        <taxon>Marasmiineae</taxon>
        <taxon>Marasmiaceae</taxon>
        <taxon>Paramarasmius</taxon>
    </lineage>
</organism>
<sequence length="445" mass="49078">MLLQSELDYPRRVMIDDTDSRIRYEGGSWTLDTGSFAHRGVYGPPFNQTMHGTNQSGSSFSFTFEGEFVQVRGAKDTRKIAPENRNNNFALPDWSCKVDGRFIDAFYYYNTTDDTTNDVLCEQGNLTGIAHTLTLVVNITDPTTQMFWFDSIEYTPVSDADLANEVMRIDATDPSVKYHNDSGDWIVGDNGSFIYTETQGASLSFEFNGTDVSLYTFIEGTDEHWRATTASYTIDNNSSSTDFHISGSRPGPDGVSNTDYFNELLFTTPSLSPGSHTMNLQLTGQQNEEDPTQGLTIDYFFVTISDDSAQLNVSSPDGHNPTNSGSRHTPVGAIVGGVIGGLIGLGLLGLGAFFFMKWRRKRKAGTWKYSEIIPFDTEPSTPYSPSRFSIDSKRSRLTATSGSAAPESPGDGEPPVIERHHEDSGVRYTQPASRVVDIPPNYTEA</sequence>
<dbReference type="AlphaFoldDB" id="A0AAW0CP20"/>
<evidence type="ECO:0000313" key="4">
    <source>
        <dbReference type="Proteomes" id="UP001383192"/>
    </source>
</evidence>
<keyword evidence="2" id="KW-0472">Membrane</keyword>
<evidence type="ECO:0000313" key="3">
    <source>
        <dbReference type="EMBL" id="KAK7041462.1"/>
    </source>
</evidence>
<dbReference type="Proteomes" id="UP001383192">
    <property type="component" value="Unassembled WGS sequence"/>
</dbReference>
<protein>
    <submittedName>
        <fullName evidence="3">Uncharacterized protein</fullName>
    </submittedName>
</protein>
<comment type="caution">
    <text evidence="3">The sequence shown here is derived from an EMBL/GenBank/DDBJ whole genome shotgun (WGS) entry which is preliminary data.</text>
</comment>
<reference evidence="3 4" key="1">
    <citation type="submission" date="2024-01" db="EMBL/GenBank/DDBJ databases">
        <title>A draft genome for a cacao thread blight-causing isolate of Paramarasmius palmivorus.</title>
        <authorList>
            <person name="Baruah I.K."/>
            <person name="Bukari Y."/>
            <person name="Amoako-Attah I."/>
            <person name="Meinhardt L.W."/>
            <person name="Bailey B.A."/>
            <person name="Cohen S.P."/>
        </authorList>
    </citation>
    <scope>NUCLEOTIDE SEQUENCE [LARGE SCALE GENOMIC DNA]</scope>
    <source>
        <strain evidence="3 4">GH-12</strain>
    </source>
</reference>